<evidence type="ECO:0000313" key="3">
    <source>
        <dbReference type="Proteomes" id="UP000276133"/>
    </source>
</evidence>
<sequence>MNIIKLLNTFFSQIFLEKEEQFYLPSKIKNRSPSPNFFFLKSKVNKISLQNTLQFFAFCTPLKIILINYAIIQIFLNCNDRIEMNFTTPLKSESLKF</sequence>
<reference evidence="2 3" key="1">
    <citation type="journal article" date="2018" name="Sci. Rep.">
        <title>Genomic signatures of local adaptation to the degree of environmental predictability in rotifers.</title>
        <authorList>
            <person name="Franch-Gras L."/>
            <person name="Hahn C."/>
            <person name="Garcia-Roger E.M."/>
            <person name="Carmona M.J."/>
            <person name="Serra M."/>
            <person name="Gomez A."/>
        </authorList>
    </citation>
    <scope>NUCLEOTIDE SEQUENCE [LARGE SCALE GENOMIC DNA]</scope>
    <source>
        <strain evidence="2">HYR1</strain>
    </source>
</reference>
<feature type="transmembrane region" description="Helical" evidence="1">
    <location>
        <begin position="55"/>
        <end position="76"/>
    </location>
</feature>
<name>A0A3M7P4H2_BRAPC</name>
<protein>
    <submittedName>
        <fullName evidence="2">Uncharacterized protein</fullName>
    </submittedName>
</protein>
<keyword evidence="3" id="KW-1185">Reference proteome</keyword>
<evidence type="ECO:0000256" key="1">
    <source>
        <dbReference type="SAM" id="Phobius"/>
    </source>
</evidence>
<dbReference type="AlphaFoldDB" id="A0A3M7P4H2"/>
<dbReference type="EMBL" id="REGN01013377">
    <property type="protein sequence ID" value="RMZ94001.1"/>
    <property type="molecule type" value="Genomic_DNA"/>
</dbReference>
<keyword evidence="1" id="KW-0812">Transmembrane</keyword>
<proteinExistence type="predicted"/>
<gene>
    <name evidence="2" type="ORF">BpHYR1_015845</name>
</gene>
<keyword evidence="1" id="KW-1133">Transmembrane helix</keyword>
<comment type="caution">
    <text evidence="2">The sequence shown here is derived from an EMBL/GenBank/DDBJ whole genome shotgun (WGS) entry which is preliminary data.</text>
</comment>
<evidence type="ECO:0000313" key="2">
    <source>
        <dbReference type="EMBL" id="RMZ94001.1"/>
    </source>
</evidence>
<keyword evidence="1" id="KW-0472">Membrane</keyword>
<dbReference type="Proteomes" id="UP000276133">
    <property type="component" value="Unassembled WGS sequence"/>
</dbReference>
<accession>A0A3M7P4H2</accession>
<organism evidence="2 3">
    <name type="scientific">Brachionus plicatilis</name>
    <name type="common">Marine rotifer</name>
    <name type="synonym">Brachionus muelleri</name>
    <dbReference type="NCBI Taxonomy" id="10195"/>
    <lineage>
        <taxon>Eukaryota</taxon>
        <taxon>Metazoa</taxon>
        <taxon>Spiralia</taxon>
        <taxon>Gnathifera</taxon>
        <taxon>Rotifera</taxon>
        <taxon>Eurotatoria</taxon>
        <taxon>Monogononta</taxon>
        <taxon>Pseudotrocha</taxon>
        <taxon>Ploima</taxon>
        <taxon>Brachionidae</taxon>
        <taxon>Brachionus</taxon>
    </lineage>
</organism>